<reference evidence="6" key="1">
    <citation type="submission" date="2018-12" db="EMBL/GenBank/DDBJ databases">
        <title>Complete genome sequence of an uncultured bacterium of the candidate phylum Bipolaricaulota.</title>
        <authorList>
            <person name="Kadnikov V.V."/>
            <person name="Mardanov A.V."/>
            <person name="Beletsky A.V."/>
            <person name="Frank Y.A."/>
            <person name="Karnachuk O.V."/>
            <person name="Ravin N.V."/>
        </authorList>
    </citation>
    <scope>NUCLEOTIDE SEQUENCE [LARGE SCALE GENOMIC DNA]</scope>
</reference>
<organism evidence="5 6">
    <name type="scientific">Bipolaricaulis sibiricus</name>
    <dbReference type="NCBI Taxonomy" id="2501609"/>
    <lineage>
        <taxon>Bacteria</taxon>
        <taxon>Candidatus Bipolaricaulota</taxon>
        <taxon>Candidatus Bipolaricaulia</taxon>
        <taxon>Candidatus Bipolaricaulales</taxon>
        <taxon>Candidatus Bipolaricaulaceae</taxon>
        <taxon>Candidatus Bipolaricaulis</taxon>
    </lineage>
</organism>
<accession>A0A410FS84</accession>
<dbReference type="InterPro" id="IPR003593">
    <property type="entry name" value="AAA+_ATPase"/>
</dbReference>
<keyword evidence="3 5" id="KW-0067">ATP-binding</keyword>
<proteinExistence type="predicted"/>
<keyword evidence="2" id="KW-0547">Nucleotide-binding</keyword>
<evidence type="ECO:0000259" key="4">
    <source>
        <dbReference type="PROSITE" id="PS50893"/>
    </source>
</evidence>
<gene>
    <name evidence="5" type="ORF">BIP78_0125</name>
</gene>
<dbReference type="InterPro" id="IPR050763">
    <property type="entry name" value="ABC_transporter_ATP-binding"/>
</dbReference>
<dbReference type="AlphaFoldDB" id="A0A410FS84"/>
<dbReference type="GO" id="GO:0016887">
    <property type="term" value="F:ATP hydrolysis activity"/>
    <property type="evidence" value="ECO:0007669"/>
    <property type="project" value="InterPro"/>
</dbReference>
<dbReference type="Pfam" id="PF00005">
    <property type="entry name" value="ABC_tran"/>
    <property type="match status" value="1"/>
</dbReference>
<evidence type="ECO:0000256" key="2">
    <source>
        <dbReference type="ARBA" id="ARBA00022741"/>
    </source>
</evidence>
<dbReference type="Gene3D" id="3.40.50.300">
    <property type="entry name" value="P-loop containing nucleotide triphosphate hydrolases"/>
    <property type="match status" value="1"/>
</dbReference>
<dbReference type="PROSITE" id="PS50893">
    <property type="entry name" value="ABC_TRANSPORTER_2"/>
    <property type="match status" value="1"/>
</dbReference>
<evidence type="ECO:0000313" key="6">
    <source>
        <dbReference type="Proteomes" id="UP000287233"/>
    </source>
</evidence>
<sequence length="295" mass="32654">MTALADVSFTVSPGECVALLGPNGAGKSTLMKILAGVLCPERGTVLVNGVDPWTQGIRHRRLIGVLFGHRSALWWNIPVLESLRFLADIYGVGREEFGRTLTELREVLDLDPLLALSARELSLGQRMRCELAAVLVHSPPLLLLDEPTIGLDLLTRLSLRSFLQKLAKKGKTTIVFSSHDLLDVEGLAARTLVLDAGHLIFDGTIPELKSRYTDFTARVTVFLDEEPTDSVRTVLAQLGEPEADSDAPCVLRFKVREITPFVHQLMQQCSPRDIRIEQPTIEEVVLALYRGRGER</sequence>
<keyword evidence="1" id="KW-0813">Transport</keyword>
<dbReference type="InterPro" id="IPR003439">
    <property type="entry name" value="ABC_transporter-like_ATP-bd"/>
</dbReference>
<protein>
    <submittedName>
        <fullName evidence="5">Efflux ABC transporter, ATP-binding protein</fullName>
    </submittedName>
</protein>
<dbReference type="EMBL" id="CP034928">
    <property type="protein sequence ID" value="QAA75893.1"/>
    <property type="molecule type" value="Genomic_DNA"/>
</dbReference>
<dbReference type="SMART" id="SM00382">
    <property type="entry name" value="AAA"/>
    <property type="match status" value="1"/>
</dbReference>
<evidence type="ECO:0000313" key="5">
    <source>
        <dbReference type="EMBL" id="QAA75893.1"/>
    </source>
</evidence>
<name>A0A410FS84_BIPS1</name>
<dbReference type="InterPro" id="IPR027417">
    <property type="entry name" value="P-loop_NTPase"/>
</dbReference>
<feature type="domain" description="ABC transporter" evidence="4">
    <location>
        <begin position="1"/>
        <end position="221"/>
    </location>
</feature>
<dbReference type="GO" id="GO:0005524">
    <property type="term" value="F:ATP binding"/>
    <property type="evidence" value="ECO:0007669"/>
    <property type="project" value="UniProtKB-KW"/>
</dbReference>
<dbReference type="KEGG" id="bih:BIP78_0125"/>
<dbReference type="Proteomes" id="UP000287233">
    <property type="component" value="Chromosome"/>
</dbReference>
<evidence type="ECO:0000256" key="3">
    <source>
        <dbReference type="ARBA" id="ARBA00022840"/>
    </source>
</evidence>
<evidence type="ECO:0000256" key="1">
    <source>
        <dbReference type="ARBA" id="ARBA00022448"/>
    </source>
</evidence>
<dbReference type="SUPFAM" id="SSF52540">
    <property type="entry name" value="P-loop containing nucleoside triphosphate hydrolases"/>
    <property type="match status" value="1"/>
</dbReference>
<dbReference type="PANTHER" id="PTHR42711:SF1">
    <property type="entry name" value="ABC-TRANSPORT PROTEIN, ATP-BINDING COMPONENT"/>
    <property type="match status" value="1"/>
</dbReference>
<dbReference type="PANTHER" id="PTHR42711">
    <property type="entry name" value="ABC TRANSPORTER ATP-BINDING PROTEIN"/>
    <property type="match status" value="1"/>
</dbReference>